<name>A0A653B194_ECTOL</name>
<organism evidence="1">
    <name type="scientific">Ectopseudomonas oleovorans</name>
    <name type="common">Pseudomonas oleovorans</name>
    <dbReference type="NCBI Taxonomy" id="301"/>
    <lineage>
        <taxon>Bacteria</taxon>
        <taxon>Pseudomonadati</taxon>
        <taxon>Pseudomonadota</taxon>
        <taxon>Gammaproteobacteria</taxon>
        <taxon>Pseudomonadales</taxon>
        <taxon>Pseudomonadaceae</taxon>
        <taxon>Ectopseudomonas</taxon>
    </lineage>
</organism>
<sequence>MDNLYQPPKAELLDEQSPSRSAFFVTSRDKLHLLYFATFGLYAIYWFYKQWDSQRAAMLPRKIAPAARSIFQIFFTHSLCRLISEHKQRQGLASWDYSGTAWLYVALAVANNGLFRVEMQNGVLDLLLLIGCVAVPALPLAQIQQHANQASGDDTGKSNARISGYNLLFIIPGALLWMLVLVGVFL</sequence>
<protein>
    <submittedName>
        <fullName evidence="1">Major facilitator superfamily permease</fullName>
    </submittedName>
</protein>
<evidence type="ECO:0000313" key="1">
    <source>
        <dbReference type="EMBL" id="VDN62404.1"/>
    </source>
</evidence>
<reference evidence="1" key="1">
    <citation type="submission" date="2018-11" db="EMBL/GenBank/DDBJ databases">
        <authorList>
            <consortium name="Genoscope - CEA"/>
            <person name="William W."/>
        </authorList>
    </citation>
    <scope>NUCLEOTIDE SEQUENCE [LARGE SCALE GENOMIC DNA]</scope>
    <source>
        <strain evidence="1">T9AD</strain>
    </source>
</reference>
<dbReference type="OrthoDB" id="8750132at2"/>
<gene>
    <name evidence="1" type="ORF">POT9AD_1417</name>
</gene>
<accession>A0A653B194</accession>
<dbReference type="EMBL" id="LR130779">
    <property type="protein sequence ID" value="VDN62404.1"/>
    <property type="molecule type" value="Genomic_DNA"/>
</dbReference>
<dbReference type="AlphaFoldDB" id="A0A653B194"/>
<dbReference type="RefSeq" id="WP_037050998.1">
    <property type="nucleotide sequence ID" value="NZ_CP068551.1"/>
</dbReference>
<proteinExistence type="predicted"/>